<comment type="caution">
    <text evidence="2">The sequence shown here is derived from an EMBL/GenBank/DDBJ whole genome shotgun (WGS) entry which is preliminary data.</text>
</comment>
<accession>A0ABW6CKI1</accession>
<dbReference type="SUPFAM" id="SSF55729">
    <property type="entry name" value="Acyl-CoA N-acyltransferases (Nat)"/>
    <property type="match status" value="1"/>
</dbReference>
<proteinExistence type="predicted"/>
<name>A0ABW6CKI1_9CAUL</name>
<organism evidence="2 3">
    <name type="scientific">Phenylobacterium ferrooxidans</name>
    <dbReference type="NCBI Taxonomy" id="2982689"/>
    <lineage>
        <taxon>Bacteria</taxon>
        <taxon>Pseudomonadati</taxon>
        <taxon>Pseudomonadota</taxon>
        <taxon>Alphaproteobacteria</taxon>
        <taxon>Caulobacterales</taxon>
        <taxon>Caulobacteraceae</taxon>
        <taxon>Phenylobacterium</taxon>
    </lineage>
</organism>
<reference evidence="2 3" key="1">
    <citation type="submission" date="2022-09" db="EMBL/GenBank/DDBJ databases">
        <title>New species of Phenylobacterium.</title>
        <authorList>
            <person name="Mieszkin S."/>
        </authorList>
    </citation>
    <scope>NUCLEOTIDE SEQUENCE [LARGE SCALE GENOMIC DNA]</scope>
    <source>
        <strain evidence="2 3">HK31-G</strain>
    </source>
</reference>
<gene>
    <name evidence="2" type="ORF">OCL97_05455</name>
</gene>
<dbReference type="RefSeq" id="WP_377368314.1">
    <property type="nucleotide sequence ID" value="NZ_JAOTJD010000007.1"/>
</dbReference>
<dbReference type="Pfam" id="PF13480">
    <property type="entry name" value="Acetyltransf_6"/>
    <property type="match status" value="1"/>
</dbReference>
<evidence type="ECO:0000259" key="1">
    <source>
        <dbReference type="Pfam" id="PF13480"/>
    </source>
</evidence>
<feature type="domain" description="BioF2-like acetyltransferase" evidence="1">
    <location>
        <begin position="165"/>
        <end position="258"/>
    </location>
</feature>
<dbReference type="InterPro" id="IPR016181">
    <property type="entry name" value="Acyl_CoA_acyltransferase"/>
</dbReference>
<sequence>MQTDRLRLVAYRPELRARWNAFVTSSKNGTFLFDRDFMEYHADRFEDASLVAFEGPDESNIVALLPATRLGDRLISHGGLTYGGWVTDRRMTTAAMLILFDLLRSWSGGHGVAELRYKATPRCYHSLPADEDLYALFRQGAVVVRQDVTSVIDLNPGVAWSKGKRHALSKARKLGVTAVLSDDFDDFHEVLREVLSAHDATPAHSVDDLKRLVSRFPEHIRLYAADLEGRAIAYALVFDCGQTAHTQYLAARPEGRQSGGLETIVQRLQFEDFSSRRFLSFGISTTNDGRTLNLGLVAQKEMFGARALICPHFDLAF</sequence>
<keyword evidence="3" id="KW-1185">Reference proteome</keyword>
<protein>
    <submittedName>
        <fullName evidence="2">GNAT family N-acetyltransferase</fullName>
    </submittedName>
</protein>
<dbReference type="Proteomes" id="UP001598130">
    <property type="component" value="Unassembled WGS sequence"/>
</dbReference>
<dbReference type="InterPro" id="IPR038740">
    <property type="entry name" value="BioF2-like_GNAT_dom"/>
</dbReference>
<evidence type="ECO:0000313" key="2">
    <source>
        <dbReference type="EMBL" id="MFD3263414.1"/>
    </source>
</evidence>
<evidence type="ECO:0000313" key="3">
    <source>
        <dbReference type="Proteomes" id="UP001598130"/>
    </source>
</evidence>
<dbReference type="EMBL" id="JAOTJD010000007">
    <property type="protein sequence ID" value="MFD3263414.1"/>
    <property type="molecule type" value="Genomic_DNA"/>
</dbReference>
<dbReference type="Gene3D" id="3.40.630.30">
    <property type="match status" value="1"/>
</dbReference>